<feature type="region of interest" description="Disordered" evidence="4">
    <location>
        <begin position="170"/>
        <end position="258"/>
    </location>
</feature>
<dbReference type="PANTHER" id="PTHR23091:SF4">
    <property type="entry name" value="N-TERMINAL AMINO-ACID N(ALPHA)-ACETYLTRANSFERASE NATA"/>
    <property type="match status" value="1"/>
</dbReference>
<name>A0A1X0NPT1_9TRYP</name>
<protein>
    <submittedName>
        <fullName evidence="6">Putative N-acetyltransferase complex ARD1 subunit</fullName>
    </submittedName>
</protein>
<dbReference type="STRING" id="67003.A0A1X0NPT1"/>
<comment type="caution">
    <text evidence="6">The sequence shown here is derived from an EMBL/GenBank/DDBJ whole genome shotgun (WGS) entry which is preliminary data.</text>
</comment>
<evidence type="ECO:0000256" key="3">
    <source>
        <dbReference type="ARBA" id="ARBA00025786"/>
    </source>
</evidence>
<dbReference type="PANTHER" id="PTHR23091">
    <property type="entry name" value="N-TERMINAL ACETYLTRANSFERASE"/>
    <property type="match status" value="1"/>
</dbReference>
<proteinExistence type="inferred from homology"/>
<accession>A0A1X0NPT1</accession>
<evidence type="ECO:0000256" key="4">
    <source>
        <dbReference type="SAM" id="MobiDB-lite"/>
    </source>
</evidence>
<feature type="compositionally biased region" description="Low complexity" evidence="4">
    <location>
        <begin position="171"/>
        <end position="197"/>
    </location>
</feature>
<dbReference type="CDD" id="cd04301">
    <property type="entry name" value="NAT_SF"/>
    <property type="match status" value="1"/>
</dbReference>
<keyword evidence="2" id="KW-0012">Acyltransferase</keyword>
<dbReference type="PROSITE" id="PS51186">
    <property type="entry name" value="GNAT"/>
    <property type="match status" value="1"/>
</dbReference>
<dbReference type="GO" id="GO:1990190">
    <property type="term" value="F:protein-N-terminal-glutamate acetyltransferase activity"/>
    <property type="evidence" value="ECO:0007669"/>
    <property type="project" value="TreeGrafter"/>
</dbReference>
<feature type="domain" description="N-acetyltransferase" evidence="5">
    <location>
        <begin position="1"/>
        <end position="153"/>
    </location>
</feature>
<evidence type="ECO:0000256" key="1">
    <source>
        <dbReference type="ARBA" id="ARBA00022679"/>
    </source>
</evidence>
<sequence length="258" mass="29310">MQIRRATMDDMYQMQHCNLRCLPENYNLRYYLYHILSWPQLLYVQEDYNRNVVGYVLAKMEDEERPDKIHGHITSIAVLRSHRRLGIASRVMRASMKEMEEEYDANYCSLHVRMTNDAALHLYQDTLGFRCANVEEKYYVDNEDAYHMKKYFKGTNPGLYVTMSRQLVRQNNSNGTTGNTAGTGGTSSSTAAAAATTDGAKHVDPVDLETLQKELLELEDDGKVGGKASGKGRKQQPQQQTQQQQAQSKGGKRGKGKK</sequence>
<dbReference type="OrthoDB" id="25586at2759"/>
<reference evidence="6 7" key="1">
    <citation type="submission" date="2017-03" db="EMBL/GenBank/DDBJ databases">
        <title>An alternative strategy for trypanosome survival in the mammalian bloodstream revealed through genome and transcriptome analysis of the ubiquitous bovine parasite Trypanosoma (Megatrypanum) theileri.</title>
        <authorList>
            <person name="Kelly S."/>
            <person name="Ivens A."/>
            <person name="Mott A."/>
            <person name="O'Neill E."/>
            <person name="Emms D."/>
            <person name="Macleod O."/>
            <person name="Voorheis P."/>
            <person name="Matthews J."/>
            <person name="Matthews K."/>
            <person name="Carrington M."/>
        </authorList>
    </citation>
    <scope>NUCLEOTIDE SEQUENCE [LARGE SCALE GENOMIC DNA]</scope>
    <source>
        <strain evidence="6">Edinburgh</strain>
    </source>
</reference>
<gene>
    <name evidence="6" type="ORF">TM35_000302290</name>
</gene>
<dbReference type="Proteomes" id="UP000192257">
    <property type="component" value="Unassembled WGS sequence"/>
</dbReference>
<dbReference type="InterPro" id="IPR045047">
    <property type="entry name" value="Ard1-like"/>
</dbReference>
<keyword evidence="1 6" id="KW-0808">Transferase</keyword>
<organism evidence="6 7">
    <name type="scientific">Trypanosoma theileri</name>
    <dbReference type="NCBI Taxonomy" id="67003"/>
    <lineage>
        <taxon>Eukaryota</taxon>
        <taxon>Discoba</taxon>
        <taxon>Euglenozoa</taxon>
        <taxon>Kinetoplastea</taxon>
        <taxon>Metakinetoplastina</taxon>
        <taxon>Trypanosomatida</taxon>
        <taxon>Trypanosomatidae</taxon>
        <taxon>Trypanosoma</taxon>
    </lineage>
</organism>
<evidence type="ECO:0000259" key="5">
    <source>
        <dbReference type="PROSITE" id="PS51186"/>
    </source>
</evidence>
<keyword evidence="7" id="KW-1185">Reference proteome</keyword>
<dbReference type="Pfam" id="PF00583">
    <property type="entry name" value="Acetyltransf_1"/>
    <property type="match status" value="1"/>
</dbReference>
<evidence type="ECO:0000313" key="7">
    <source>
        <dbReference type="Proteomes" id="UP000192257"/>
    </source>
</evidence>
<dbReference type="GeneID" id="39988332"/>
<evidence type="ECO:0000256" key="2">
    <source>
        <dbReference type="ARBA" id="ARBA00023315"/>
    </source>
</evidence>
<dbReference type="InterPro" id="IPR016181">
    <property type="entry name" value="Acyl_CoA_acyltransferase"/>
</dbReference>
<dbReference type="SUPFAM" id="SSF55729">
    <property type="entry name" value="Acyl-CoA N-acyltransferases (Nat)"/>
    <property type="match status" value="1"/>
</dbReference>
<comment type="similarity">
    <text evidence="3">Belongs to the acetyltransferase family. ARD1 subfamily.</text>
</comment>
<dbReference type="VEuPathDB" id="TriTrypDB:TM35_000302290"/>
<feature type="compositionally biased region" description="Basic and acidic residues" evidence="4">
    <location>
        <begin position="199"/>
        <end position="224"/>
    </location>
</feature>
<dbReference type="FunFam" id="3.40.630.30:FF:000138">
    <property type="entry name" value="N-acetyltransferase subunit ARD1"/>
    <property type="match status" value="1"/>
</dbReference>
<dbReference type="Gene3D" id="3.40.630.30">
    <property type="match status" value="1"/>
</dbReference>
<dbReference type="GO" id="GO:0031415">
    <property type="term" value="C:NatA complex"/>
    <property type="evidence" value="ECO:0007669"/>
    <property type="project" value="InterPro"/>
</dbReference>
<dbReference type="GO" id="GO:1990189">
    <property type="term" value="F:protein N-terminal-serine acetyltransferase activity"/>
    <property type="evidence" value="ECO:0007669"/>
    <property type="project" value="TreeGrafter"/>
</dbReference>
<dbReference type="EMBL" id="NBCO01000030">
    <property type="protein sequence ID" value="ORC86189.1"/>
    <property type="molecule type" value="Genomic_DNA"/>
</dbReference>
<feature type="compositionally biased region" description="Low complexity" evidence="4">
    <location>
        <begin position="235"/>
        <end position="249"/>
    </location>
</feature>
<evidence type="ECO:0000313" key="6">
    <source>
        <dbReference type="EMBL" id="ORC86189.1"/>
    </source>
</evidence>
<dbReference type="AlphaFoldDB" id="A0A1X0NPT1"/>
<dbReference type="RefSeq" id="XP_028880255.1">
    <property type="nucleotide sequence ID" value="XM_029028552.1"/>
</dbReference>
<dbReference type="InterPro" id="IPR000182">
    <property type="entry name" value="GNAT_dom"/>
</dbReference>